<dbReference type="Pfam" id="PF02558">
    <property type="entry name" value="ApbA"/>
    <property type="match status" value="1"/>
</dbReference>
<dbReference type="SUPFAM" id="SSF51735">
    <property type="entry name" value="NAD(P)-binding Rossmann-fold domains"/>
    <property type="match status" value="1"/>
</dbReference>
<dbReference type="GO" id="GO:0005737">
    <property type="term" value="C:cytoplasm"/>
    <property type="evidence" value="ECO:0007669"/>
    <property type="project" value="TreeGrafter"/>
</dbReference>
<evidence type="ECO:0000256" key="7">
    <source>
        <dbReference type="ARBA" id="ARBA00023002"/>
    </source>
</evidence>
<keyword evidence="7 10" id="KW-0560">Oxidoreductase</keyword>
<dbReference type="PANTHER" id="PTHR21708">
    <property type="entry name" value="PROBABLE 2-DEHYDROPANTOATE 2-REDUCTASE"/>
    <property type="match status" value="1"/>
</dbReference>
<comment type="similarity">
    <text evidence="2 10">Belongs to the ketopantoate reductase family.</text>
</comment>
<feature type="domain" description="Ketopantoate reductase C-terminal" evidence="12">
    <location>
        <begin position="196"/>
        <end position="315"/>
    </location>
</feature>
<evidence type="ECO:0000256" key="10">
    <source>
        <dbReference type="RuleBase" id="RU362068"/>
    </source>
</evidence>
<evidence type="ECO:0000256" key="6">
    <source>
        <dbReference type="ARBA" id="ARBA00022857"/>
    </source>
</evidence>
<reference evidence="13 14" key="1">
    <citation type="submission" date="2018-06" db="EMBL/GenBank/DDBJ databases">
        <title>Genomic Encyclopedia of Type Strains, Phase III (KMG-III): the genomes of soil and plant-associated and newly described type strains.</title>
        <authorList>
            <person name="Whitman W."/>
        </authorList>
    </citation>
    <scope>NUCLEOTIDE SEQUENCE [LARGE SCALE GENOMIC DNA]</scope>
    <source>
        <strain evidence="13 14">CECT 7377</strain>
    </source>
</reference>
<dbReference type="FunFam" id="1.10.1040.10:FF:000017">
    <property type="entry name" value="2-dehydropantoate 2-reductase"/>
    <property type="match status" value="1"/>
</dbReference>
<comment type="pathway">
    <text evidence="1 10">Cofactor biosynthesis; (R)-pantothenate biosynthesis; (R)-pantoate from 3-methyl-2-oxobutanoate: step 2/2.</text>
</comment>
<comment type="function">
    <text evidence="10">Catalyzes the NADPH-dependent reduction of ketopantoate into pantoic acid.</text>
</comment>
<evidence type="ECO:0000256" key="3">
    <source>
        <dbReference type="ARBA" id="ARBA00013014"/>
    </source>
</evidence>
<dbReference type="UniPathway" id="UPA00028">
    <property type="reaction ID" value="UER00004"/>
</dbReference>
<feature type="domain" description="Ketopantoate reductase N-terminal" evidence="11">
    <location>
        <begin position="3"/>
        <end position="169"/>
    </location>
</feature>
<gene>
    <name evidence="13" type="ORF">DFP80_11123</name>
</gene>
<dbReference type="SUPFAM" id="SSF48179">
    <property type="entry name" value="6-phosphogluconate dehydrogenase C-terminal domain-like"/>
    <property type="match status" value="1"/>
</dbReference>
<organism evidence="13 14">
    <name type="scientific">Marinomonas rhizomae</name>
    <dbReference type="NCBI Taxonomy" id="491948"/>
    <lineage>
        <taxon>Bacteria</taxon>
        <taxon>Pseudomonadati</taxon>
        <taxon>Pseudomonadota</taxon>
        <taxon>Gammaproteobacteria</taxon>
        <taxon>Oceanospirillales</taxon>
        <taxon>Oceanospirillaceae</taxon>
        <taxon>Marinomonas</taxon>
    </lineage>
</organism>
<keyword evidence="6 10" id="KW-0521">NADP</keyword>
<comment type="caution">
    <text evidence="13">The sequence shown here is derived from an EMBL/GenBank/DDBJ whole genome shotgun (WGS) entry which is preliminary data.</text>
</comment>
<keyword evidence="14" id="KW-1185">Reference proteome</keyword>
<proteinExistence type="inferred from homology"/>
<evidence type="ECO:0000256" key="9">
    <source>
        <dbReference type="ARBA" id="ARBA00048793"/>
    </source>
</evidence>
<accession>A0A366J2C0</accession>
<name>A0A366J2C0_9GAMM</name>
<dbReference type="InterPro" id="IPR051402">
    <property type="entry name" value="KPR-Related"/>
</dbReference>
<sequence length="329" mass="35886">MKVCIVGVGAIGGFIGGRLATNNNLTVSALARGDSLNALNKYGWRLEQDGEVIQRPCIATESAEELGVQDIVFIALKTPALAQVLPTLAPLIDEKTLVVSAMNGIPWWFFRDIEKQSGQVFQSVNPQGKNSLAIPYENIIGLVVHAAAIRKEPGLIQHKAGNKLIIGEPKGDKSERAEMLTNMLSDVGFDTIHSENIRSEIWFKLWGNMTINPVSAVTGATADKILQDPLVRKYCSSVMNEAAILGEHIGCMIDEDPETRHKGTEKLGAFKTSMLQDVENGGAIELDSILGIIYELTQRLEIESPNIESLFGLTRLFATTKGLYKKAEL</sequence>
<dbReference type="GO" id="GO:0015940">
    <property type="term" value="P:pantothenate biosynthetic process"/>
    <property type="evidence" value="ECO:0007669"/>
    <property type="project" value="UniProtKB-UniPathway"/>
</dbReference>
<evidence type="ECO:0000313" key="13">
    <source>
        <dbReference type="EMBL" id="RBP80500.1"/>
    </source>
</evidence>
<dbReference type="InterPro" id="IPR013332">
    <property type="entry name" value="KPR_N"/>
</dbReference>
<dbReference type="NCBIfam" id="NF005089">
    <property type="entry name" value="PRK06522.1-4"/>
    <property type="match status" value="1"/>
</dbReference>
<dbReference type="OrthoDB" id="6530772at2"/>
<dbReference type="InterPro" id="IPR036291">
    <property type="entry name" value="NAD(P)-bd_dom_sf"/>
</dbReference>
<dbReference type="PANTHER" id="PTHR21708:SF45">
    <property type="entry name" value="2-DEHYDROPANTOATE 2-REDUCTASE"/>
    <property type="match status" value="1"/>
</dbReference>
<comment type="catalytic activity">
    <reaction evidence="9 10">
        <text>(R)-pantoate + NADP(+) = 2-dehydropantoate + NADPH + H(+)</text>
        <dbReference type="Rhea" id="RHEA:16233"/>
        <dbReference type="ChEBI" id="CHEBI:11561"/>
        <dbReference type="ChEBI" id="CHEBI:15378"/>
        <dbReference type="ChEBI" id="CHEBI:15980"/>
        <dbReference type="ChEBI" id="CHEBI:57783"/>
        <dbReference type="ChEBI" id="CHEBI:58349"/>
        <dbReference type="EC" id="1.1.1.169"/>
    </reaction>
</comment>
<evidence type="ECO:0000256" key="1">
    <source>
        <dbReference type="ARBA" id="ARBA00004994"/>
    </source>
</evidence>
<dbReference type="EMBL" id="QNSE01000011">
    <property type="protein sequence ID" value="RBP80500.1"/>
    <property type="molecule type" value="Genomic_DNA"/>
</dbReference>
<evidence type="ECO:0000313" key="14">
    <source>
        <dbReference type="Proteomes" id="UP000252792"/>
    </source>
</evidence>
<protein>
    <recommendedName>
        <fullName evidence="4 10">2-dehydropantoate 2-reductase</fullName>
        <ecNumber evidence="3 10">1.1.1.169</ecNumber>
    </recommendedName>
    <alternativeName>
        <fullName evidence="8 10">Ketopantoate reductase</fullName>
    </alternativeName>
</protein>
<evidence type="ECO:0000256" key="8">
    <source>
        <dbReference type="ARBA" id="ARBA00032024"/>
    </source>
</evidence>
<evidence type="ECO:0000259" key="12">
    <source>
        <dbReference type="Pfam" id="PF08546"/>
    </source>
</evidence>
<dbReference type="RefSeq" id="WP_113917576.1">
    <property type="nucleotide sequence ID" value="NZ_QNSE01000011.1"/>
</dbReference>
<dbReference type="Pfam" id="PF08546">
    <property type="entry name" value="ApbA_C"/>
    <property type="match status" value="1"/>
</dbReference>
<dbReference type="InterPro" id="IPR013328">
    <property type="entry name" value="6PGD_dom2"/>
</dbReference>
<evidence type="ECO:0000256" key="4">
    <source>
        <dbReference type="ARBA" id="ARBA00019465"/>
    </source>
</evidence>
<evidence type="ECO:0000259" key="11">
    <source>
        <dbReference type="Pfam" id="PF02558"/>
    </source>
</evidence>
<dbReference type="Gene3D" id="1.10.1040.10">
    <property type="entry name" value="N-(1-d-carboxylethyl)-l-norvaline Dehydrogenase, domain 2"/>
    <property type="match status" value="1"/>
</dbReference>
<evidence type="ECO:0000256" key="5">
    <source>
        <dbReference type="ARBA" id="ARBA00022655"/>
    </source>
</evidence>
<keyword evidence="5 10" id="KW-0566">Pantothenate biosynthesis</keyword>
<dbReference type="InterPro" id="IPR013752">
    <property type="entry name" value="KPA_reductase"/>
</dbReference>
<dbReference type="EC" id="1.1.1.169" evidence="3 10"/>
<dbReference type="Proteomes" id="UP000252792">
    <property type="component" value="Unassembled WGS sequence"/>
</dbReference>
<dbReference type="InterPro" id="IPR008927">
    <property type="entry name" value="6-PGluconate_DH-like_C_sf"/>
</dbReference>
<dbReference type="Gene3D" id="3.40.50.720">
    <property type="entry name" value="NAD(P)-binding Rossmann-like Domain"/>
    <property type="match status" value="1"/>
</dbReference>
<dbReference type="GO" id="GO:0008677">
    <property type="term" value="F:2-dehydropantoate 2-reductase activity"/>
    <property type="evidence" value="ECO:0007669"/>
    <property type="project" value="UniProtKB-EC"/>
</dbReference>
<dbReference type="AlphaFoldDB" id="A0A366J2C0"/>
<dbReference type="NCBIfam" id="TIGR00745">
    <property type="entry name" value="apbA_panE"/>
    <property type="match status" value="1"/>
</dbReference>
<evidence type="ECO:0000256" key="2">
    <source>
        <dbReference type="ARBA" id="ARBA00007870"/>
    </source>
</evidence>
<dbReference type="InterPro" id="IPR003710">
    <property type="entry name" value="ApbA"/>
</dbReference>